<evidence type="ECO:0000313" key="7">
    <source>
        <dbReference type="EMBL" id="MXR41718.1"/>
    </source>
</evidence>
<feature type="transmembrane region" description="Helical" evidence="6">
    <location>
        <begin position="210"/>
        <end position="234"/>
    </location>
</feature>
<evidence type="ECO:0008006" key="9">
    <source>
        <dbReference type="Google" id="ProtNLM"/>
    </source>
</evidence>
<comment type="caution">
    <text evidence="7">The sequence shown here is derived from an EMBL/GenBank/DDBJ whole genome shotgun (WGS) entry which is preliminary data.</text>
</comment>
<evidence type="ECO:0000256" key="4">
    <source>
        <dbReference type="ARBA" id="ARBA00022989"/>
    </source>
</evidence>
<accession>A0A6B0SS06</accession>
<dbReference type="Proteomes" id="UP000437065">
    <property type="component" value="Unassembled WGS sequence"/>
</dbReference>
<dbReference type="AlphaFoldDB" id="A0A6B0SS06"/>
<feature type="transmembrane region" description="Helical" evidence="6">
    <location>
        <begin position="147"/>
        <end position="170"/>
    </location>
</feature>
<dbReference type="PANTHER" id="PTHR30213">
    <property type="entry name" value="INNER MEMBRANE PROTEIN YHJD"/>
    <property type="match status" value="1"/>
</dbReference>
<evidence type="ECO:0000256" key="6">
    <source>
        <dbReference type="SAM" id="Phobius"/>
    </source>
</evidence>
<keyword evidence="3 6" id="KW-0812">Transmembrane</keyword>
<dbReference type="EMBL" id="WUUS01000006">
    <property type="protein sequence ID" value="MXR41718.1"/>
    <property type="molecule type" value="Genomic_DNA"/>
</dbReference>
<keyword evidence="8" id="KW-1185">Reference proteome</keyword>
<name>A0A6B0SS06_9EURY</name>
<organism evidence="7 8">
    <name type="scientific">Halobaculum saliterrae</name>
    <dbReference type="NCBI Taxonomy" id="2073113"/>
    <lineage>
        <taxon>Archaea</taxon>
        <taxon>Methanobacteriati</taxon>
        <taxon>Methanobacteriota</taxon>
        <taxon>Stenosarchaea group</taxon>
        <taxon>Halobacteria</taxon>
        <taxon>Halobacteriales</taxon>
        <taxon>Haloferacaceae</taxon>
        <taxon>Halobaculum</taxon>
    </lineage>
</organism>
<comment type="subcellular location">
    <subcellularLocation>
        <location evidence="1">Cell membrane</location>
        <topology evidence="1">Multi-pass membrane protein</topology>
    </subcellularLocation>
</comment>
<dbReference type="GO" id="GO:0005886">
    <property type="term" value="C:plasma membrane"/>
    <property type="evidence" value="ECO:0007669"/>
    <property type="project" value="UniProtKB-SubCell"/>
</dbReference>
<sequence>MSNDARGSGPAGDGGSQVDGDGPIAVAGAVVRALRAADATFVAGSLAYYSGVATLPVGVLIVAFLTRAGEGVVAPGAVTAGGELLTPRGRAFLRASLADVTERRGIVVVAGTLAAFSVVQLFRGFDRAFAAVYGVEKRGVRSRVHDTAFAIGVGGLGVLAVLIAAGALSLYTNESIARGGVPVAVLLLSTVALFPLFYSLPATPVSRTEVIPGTLVAAVGWTVTGAVLGAYAAAGSGVGIYGVIGGLVVLVAWFYAANLLVLVGAATNAVIAGHA</sequence>
<dbReference type="InterPro" id="IPR017039">
    <property type="entry name" value="Virul_fac_BrkB"/>
</dbReference>
<evidence type="ECO:0000256" key="5">
    <source>
        <dbReference type="ARBA" id="ARBA00023136"/>
    </source>
</evidence>
<evidence type="ECO:0000256" key="1">
    <source>
        <dbReference type="ARBA" id="ARBA00004651"/>
    </source>
</evidence>
<proteinExistence type="predicted"/>
<reference evidence="7 8" key="1">
    <citation type="submission" date="2019-12" db="EMBL/GenBank/DDBJ databases">
        <title>Isolation and characterization of three novel carbon monoxide-oxidizing members of Halobacteria from salione crusts and soils.</title>
        <authorList>
            <person name="Myers M.R."/>
            <person name="King G.M."/>
        </authorList>
    </citation>
    <scope>NUCLEOTIDE SEQUENCE [LARGE SCALE GENOMIC DNA]</scope>
    <source>
        <strain evidence="7 8">WSA2</strain>
    </source>
</reference>
<dbReference type="OrthoDB" id="204872at2157"/>
<dbReference type="PIRSF" id="PIRSF035875">
    <property type="entry name" value="RNase_BN"/>
    <property type="match status" value="1"/>
</dbReference>
<feature type="transmembrane region" description="Helical" evidence="6">
    <location>
        <begin position="240"/>
        <end position="271"/>
    </location>
</feature>
<evidence type="ECO:0000256" key="2">
    <source>
        <dbReference type="ARBA" id="ARBA00022475"/>
    </source>
</evidence>
<keyword evidence="4 6" id="KW-1133">Transmembrane helix</keyword>
<dbReference type="RefSeq" id="WP_159666722.1">
    <property type="nucleotide sequence ID" value="NZ_WUUS01000006.1"/>
</dbReference>
<keyword evidence="2" id="KW-1003">Cell membrane</keyword>
<evidence type="ECO:0000313" key="8">
    <source>
        <dbReference type="Proteomes" id="UP000437065"/>
    </source>
</evidence>
<protein>
    <recommendedName>
        <fullName evidence="9">YihY/virulence factor BrkB family protein</fullName>
    </recommendedName>
</protein>
<gene>
    <name evidence="7" type="ORF">GRX01_10255</name>
</gene>
<evidence type="ECO:0000256" key="3">
    <source>
        <dbReference type="ARBA" id="ARBA00022692"/>
    </source>
</evidence>
<feature type="transmembrane region" description="Helical" evidence="6">
    <location>
        <begin position="176"/>
        <end position="198"/>
    </location>
</feature>
<dbReference type="Pfam" id="PF03631">
    <property type="entry name" value="Virul_fac_BrkB"/>
    <property type="match status" value="1"/>
</dbReference>
<feature type="transmembrane region" description="Helical" evidence="6">
    <location>
        <begin position="46"/>
        <end position="65"/>
    </location>
</feature>
<keyword evidence="5 6" id="KW-0472">Membrane</keyword>
<dbReference type="PANTHER" id="PTHR30213:SF0">
    <property type="entry name" value="UPF0761 MEMBRANE PROTEIN YIHY"/>
    <property type="match status" value="1"/>
</dbReference>